<dbReference type="Proteomes" id="UP001155057">
    <property type="component" value="Unassembled WGS sequence"/>
</dbReference>
<organism evidence="1 2">
    <name type="scientific">Salinibacter ruber</name>
    <dbReference type="NCBI Taxonomy" id="146919"/>
    <lineage>
        <taxon>Bacteria</taxon>
        <taxon>Pseudomonadati</taxon>
        <taxon>Rhodothermota</taxon>
        <taxon>Rhodothermia</taxon>
        <taxon>Rhodothermales</taxon>
        <taxon>Salinibacteraceae</taxon>
        <taxon>Salinibacter</taxon>
    </lineage>
</organism>
<proteinExistence type="predicted"/>
<sequence>MNRYEAYGLQERFEASARLFADRLGVKVEEAAKRAKETSDRPAVSDLSAPVRQEMHDRNALDVALYRFAKNRFEDQFEETMGRSSKTA</sequence>
<dbReference type="AlphaFoldDB" id="A0A9X2Q5C0"/>
<evidence type="ECO:0000313" key="2">
    <source>
        <dbReference type="Proteomes" id="UP001155057"/>
    </source>
</evidence>
<dbReference type="EMBL" id="JANUAE010000019">
    <property type="protein sequence ID" value="MCS3711889.1"/>
    <property type="molecule type" value="Genomic_DNA"/>
</dbReference>
<name>A0A9X2Q5C0_9BACT</name>
<protein>
    <submittedName>
        <fullName evidence="1">Uncharacterized protein</fullName>
    </submittedName>
</protein>
<comment type="caution">
    <text evidence="1">The sequence shown here is derived from an EMBL/GenBank/DDBJ whole genome shotgun (WGS) entry which is preliminary data.</text>
</comment>
<gene>
    <name evidence="1" type="ORF">GGP61_003524</name>
</gene>
<evidence type="ECO:0000313" key="1">
    <source>
        <dbReference type="EMBL" id="MCS3711889.1"/>
    </source>
</evidence>
<dbReference type="InterPro" id="IPR027417">
    <property type="entry name" value="P-loop_NTPase"/>
</dbReference>
<reference evidence="1" key="1">
    <citation type="submission" date="2022-08" db="EMBL/GenBank/DDBJ databases">
        <title>Genomic Encyclopedia of Type Strains, Phase V (KMG-V): Genome sequencing to study the core and pangenomes of soil and plant-associated prokaryotes.</title>
        <authorList>
            <person name="Whitman W."/>
        </authorList>
    </citation>
    <scope>NUCLEOTIDE SEQUENCE</scope>
    <source>
        <strain evidence="1">SP3049</strain>
    </source>
</reference>
<accession>A0A9X2Q5C0</accession>
<dbReference type="Gene3D" id="3.40.50.300">
    <property type="entry name" value="P-loop containing nucleotide triphosphate hydrolases"/>
    <property type="match status" value="1"/>
</dbReference>